<gene>
    <name evidence="2" type="ORF">UR23_C0016G0007</name>
</gene>
<evidence type="ECO:0000313" key="3">
    <source>
        <dbReference type="Proteomes" id="UP000034349"/>
    </source>
</evidence>
<sequence>MKNTIKFEDIYTDNKNVFLGNKRLSGDIFLFIILCFGYLWYSHQLKFLFSGSIFFNYQIVLFIIFATTISYLIGLAFLCENFLGQYIIKKYLQPHEEKKPELVTGFGVLLVIFDFLVQWIGIYIVLFFVGIWFCNYFIKLFY</sequence>
<feature type="transmembrane region" description="Helical" evidence="1">
    <location>
        <begin position="122"/>
        <end position="141"/>
    </location>
</feature>
<reference evidence="2 3" key="1">
    <citation type="journal article" date="2015" name="Nature">
        <title>rRNA introns, odd ribosomes, and small enigmatic genomes across a large radiation of phyla.</title>
        <authorList>
            <person name="Brown C.T."/>
            <person name="Hug L.A."/>
            <person name="Thomas B.C."/>
            <person name="Sharon I."/>
            <person name="Castelle C.J."/>
            <person name="Singh A."/>
            <person name="Wilkins M.J."/>
            <person name="Williams K.H."/>
            <person name="Banfield J.F."/>
        </authorList>
    </citation>
    <scope>NUCLEOTIDE SEQUENCE [LARGE SCALE GENOMIC DNA]</scope>
</reference>
<protein>
    <submittedName>
        <fullName evidence="2">Uncharacterized protein</fullName>
    </submittedName>
</protein>
<keyword evidence="1" id="KW-1133">Transmembrane helix</keyword>
<keyword evidence="1" id="KW-0472">Membrane</keyword>
<keyword evidence="1" id="KW-0812">Transmembrane</keyword>
<dbReference type="Proteomes" id="UP000034349">
    <property type="component" value="Unassembled WGS sequence"/>
</dbReference>
<organism evidence="2 3">
    <name type="scientific">Candidatus Roizmanbacteria bacterium GW2011_GWA2_32_13</name>
    <dbReference type="NCBI Taxonomy" id="1618475"/>
    <lineage>
        <taxon>Bacteria</taxon>
        <taxon>Candidatus Roizmaniibacteriota</taxon>
    </lineage>
</organism>
<evidence type="ECO:0000313" key="2">
    <source>
        <dbReference type="EMBL" id="KKP36582.1"/>
    </source>
</evidence>
<dbReference type="EMBL" id="LBOK01000016">
    <property type="protein sequence ID" value="KKP36582.1"/>
    <property type="molecule type" value="Genomic_DNA"/>
</dbReference>
<comment type="caution">
    <text evidence="2">The sequence shown here is derived from an EMBL/GenBank/DDBJ whole genome shotgun (WGS) entry which is preliminary data.</text>
</comment>
<feature type="transmembrane region" description="Helical" evidence="1">
    <location>
        <begin position="24"/>
        <end position="41"/>
    </location>
</feature>
<proteinExistence type="predicted"/>
<accession>A0A0G0BZY6</accession>
<feature type="transmembrane region" description="Helical" evidence="1">
    <location>
        <begin position="53"/>
        <end position="79"/>
    </location>
</feature>
<dbReference type="AlphaFoldDB" id="A0A0G0BZY6"/>
<evidence type="ECO:0000256" key="1">
    <source>
        <dbReference type="SAM" id="Phobius"/>
    </source>
</evidence>
<name>A0A0G0BZY6_9BACT</name>